<feature type="domain" description="NAD-dependent epimerase/dehydratase" evidence="1">
    <location>
        <begin position="5"/>
        <end position="231"/>
    </location>
</feature>
<dbReference type="Proteomes" id="UP000570166">
    <property type="component" value="Unassembled WGS sequence"/>
</dbReference>
<comment type="caution">
    <text evidence="2">The sequence shown here is derived from an EMBL/GenBank/DDBJ whole genome shotgun (WGS) entry which is preliminary data.</text>
</comment>
<dbReference type="PANTHER" id="PTHR48079:SF6">
    <property type="entry name" value="NAD(P)-BINDING DOMAIN-CONTAINING PROTEIN-RELATED"/>
    <property type="match status" value="1"/>
</dbReference>
<protein>
    <submittedName>
        <fullName evidence="2">NAD-dependent epimerase/dehydratase family protein</fullName>
    </submittedName>
</protein>
<accession>A0A838L870</accession>
<dbReference type="EMBL" id="JACEIB010000007">
    <property type="protein sequence ID" value="MBA2934739.1"/>
    <property type="molecule type" value="Genomic_DNA"/>
</dbReference>
<dbReference type="InterPro" id="IPR051783">
    <property type="entry name" value="NAD(P)-dependent_oxidoreduct"/>
</dbReference>
<dbReference type="InterPro" id="IPR001509">
    <property type="entry name" value="Epimerase_deHydtase"/>
</dbReference>
<dbReference type="NCBIfam" id="TIGR03466">
    <property type="entry name" value="HpnA"/>
    <property type="match status" value="1"/>
</dbReference>
<organism evidence="2 3">
    <name type="scientific">Sphingomonas chungangi</name>
    <dbReference type="NCBI Taxonomy" id="2683589"/>
    <lineage>
        <taxon>Bacteria</taxon>
        <taxon>Pseudomonadati</taxon>
        <taxon>Pseudomonadota</taxon>
        <taxon>Alphaproteobacteria</taxon>
        <taxon>Sphingomonadales</taxon>
        <taxon>Sphingomonadaceae</taxon>
        <taxon>Sphingomonas</taxon>
    </lineage>
</organism>
<reference evidence="2 3" key="1">
    <citation type="submission" date="2020-07" db="EMBL/GenBank/DDBJ databases">
        <authorList>
            <person name="Sun Q."/>
        </authorList>
    </citation>
    <scope>NUCLEOTIDE SEQUENCE [LARGE SCALE GENOMIC DNA]</scope>
    <source>
        <strain evidence="2 3">CGMCC 1.13654</strain>
    </source>
</reference>
<evidence type="ECO:0000313" key="2">
    <source>
        <dbReference type="EMBL" id="MBA2934739.1"/>
    </source>
</evidence>
<dbReference type="RefSeq" id="WP_160366519.1">
    <property type="nucleotide sequence ID" value="NZ_JACEIB010000007.1"/>
</dbReference>
<sequence>MKGTILITGVSGFVGAAVAKAFAADGWQVKGLARASSPTTNLEGFPGEIIRGDMMDPIAMARALEGCDALAHVAADYRLWAPDPEEIVRHNLEGTRVVMEAALAADVKRIVYTSSVATIAPLPDGAAGEDRPLTEQTAIGAYKRSKVAAERLVERMVAERSLPAVIVNPSTPIGPRDVKPTPTGRILVEAATGKIPAFVDTGLNIVHVDDVARGHVLALDKGEPGRRYILGGEDVMLQALLTELAHRVGRKPPTISLPTVPLMPLAAVSEAWGWLRNKEPLFTRDALRMAKYKMFFSSERAKTELGYTYRPWQQAVGDALDWFHGQGMI</sequence>
<evidence type="ECO:0000259" key="1">
    <source>
        <dbReference type="Pfam" id="PF01370"/>
    </source>
</evidence>
<keyword evidence="3" id="KW-1185">Reference proteome</keyword>
<name>A0A838L870_9SPHN</name>
<dbReference type="AlphaFoldDB" id="A0A838L870"/>
<dbReference type="Gene3D" id="3.40.50.720">
    <property type="entry name" value="NAD(P)-binding Rossmann-like Domain"/>
    <property type="match status" value="1"/>
</dbReference>
<dbReference type="PANTHER" id="PTHR48079">
    <property type="entry name" value="PROTEIN YEEZ"/>
    <property type="match status" value="1"/>
</dbReference>
<dbReference type="InterPro" id="IPR017829">
    <property type="entry name" value="Hopanoid-assoc_sugar_epimerase"/>
</dbReference>
<dbReference type="SUPFAM" id="SSF51735">
    <property type="entry name" value="NAD(P)-binding Rossmann-fold domains"/>
    <property type="match status" value="1"/>
</dbReference>
<proteinExistence type="predicted"/>
<dbReference type="InterPro" id="IPR036291">
    <property type="entry name" value="NAD(P)-bd_dom_sf"/>
</dbReference>
<gene>
    <name evidence="2" type="ORF">HZF05_11590</name>
</gene>
<dbReference type="Pfam" id="PF01370">
    <property type="entry name" value="Epimerase"/>
    <property type="match status" value="1"/>
</dbReference>
<dbReference type="GO" id="GO:0005737">
    <property type="term" value="C:cytoplasm"/>
    <property type="evidence" value="ECO:0007669"/>
    <property type="project" value="TreeGrafter"/>
</dbReference>
<dbReference type="GO" id="GO:0004029">
    <property type="term" value="F:aldehyde dehydrogenase (NAD+) activity"/>
    <property type="evidence" value="ECO:0007669"/>
    <property type="project" value="TreeGrafter"/>
</dbReference>
<evidence type="ECO:0000313" key="3">
    <source>
        <dbReference type="Proteomes" id="UP000570166"/>
    </source>
</evidence>